<organism evidence="3 4">
    <name type="scientific">Alkalicoccobacillus porphyridii</name>
    <dbReference type="NCBI Taxonomy" id="2597270"/>
    <lineage>
        <taxon>Bacteria</taxon>
        <taxon>Bacillati</taxon>
        <taxon>Bacillota</taxon>
        <taxon>Bacilli</taxon>
        <taxon>Bacillales</taxon>
        <taxon>Bacillaceae</taxon>
        <taxon>Alkalicoccobacillus</taxon>
    </lineage>
</organism>
<evidence type="ECO:0000313" key="3">
    <source>
        <dbReference type="EMBL" id="TSB45696.1"/>
    </source>
</evidence>
<dbReference type="EMBL" id="VLXZ01000009">
    <property type="protein sequence ID" value="TSB45696.1"/>
    <property type="molecule type" value="Genomic_DNA"/>
</dbReference>
<accession>A0A553ZWI7</accession>
<sequence>MMLIDATRVLAILGLLVWFQYIVQTKKRPLFIVFPFSLAILLVNDLIILYSLPAVVFFMCILLFLLGAIWKNLRRETRLSEKKQEEEHLLPFPVIMDGEIQYSQLEQMNQNEFWLRRKIRDLGYKDIKGISYCSIKGDQLYYIDFSDKK</sequence>
<evidence type="ECO:0000259" key="2">
    <source>
        <dbReference type="Pfam" id="PF04239"/>
    </source>
</evidence>
<feature type="domain" description="YetF C-terminal" evidence="2">
    <location>
        <begin position="82"/>
        <end position="135"/>
    </location>
</feature>
<evidence type="ECO:0000313" key="4">
    <source>
        <dbReference type="Proteomes" id="UP000318521"/>
    </source>
</evidence>
<keyword evidence="1" id="KW-0812">Transmembrane</keyword>
<dbReference type="OrthoDB" id="2858136at2"/>
<reference evidence="3 4" key="1">
    <citation type="submission" date="2019-07" db="EMBL/GenBank/DDBJ databases">
        <authorList>
            <person name="Park Y.J."/>
            <person name="Jeong S.E."/>
            <person name="Jung H.S."/>
        </authorList>
    </citation>
    <scope>NUCLEOTIDE SEQUENCE [LARGE SCALE GENOMIC DNA]</scope>
    <source>
        <strain evidence="4">P16(2019)</strain>
    </source>
</reference>
<dbReference type="InterPro" id="IPR023090">
    <property type="entry name" value="UPF0702_alpha/beta_dom_sf"/>
</dbReference>
<comment type="caution">
    <text evidence="3">The sequence shown here is derived from an EMBL/GenBank/DDBJ whole genome shotgun (WGS) entry which is preliminary data.</text>
</comment>
<evidence type="ECO:0000256" key="1">
    <source>
        <dbReference type="SAM" id="Phobius"/>
    </source>
</evidence>
<proteinExistence type="predicted"/>
<dbReference type="Gene3D" id="3.30.240.20">
    <property type="entry name" value="bsu07140 like domains"/>
    <property type="match status" value="1"/>
</dbReference>
<feature type="transmembrane region" description="Helical" evidence="1">
    <location>
        <begin position="30"/>
        <end position="49"/>
    </location>
</feature>
<keyword evidence="1" id="KW-0472">Membrane</keyword>
<dbReference type="AlphaFoldDB" id="A0A553ZWI7"/>
<dbReference type="Pfam" id="PF04239">
    <property type="entry name" value="DUF421"/>
    <property type="match status" value="1"/>
</dbReference>
<gene>
    <name evidence="3" type="ORF">FN960_14505</name>
</gene>
<feature type="transmembrane region" description="Helical" evidence="1">
    <location>
        <begin position="6"/>
        <end position="23"/>
    </location>
</feature>
<dbReference type="InterPro" id="IPR007353">
    <property type="entry name" value="DUF421"/>
</dbReference>
<feature type="transmembrane region" description="Helical" evidence="1">
    <location>
        <begin position="55"/>
        <end position="73"/>
    </location>
</feature>
<protein>
    <submittedName>
        <fullName evidence="3">DUF421 domain-containing protein</fullName>
    </submittedName>
</protein>
<keyword evidence="4" id="KW-1185">Reference proteome</keyword>
<name>A0A553ZWI7_9BACI</name>
<keyword evidence="1" id="KW-1133">Transmembrane helix</keyword>
<dbReference type="Proteomes" id="UP000318521">
    <property type="component" value="Unassembled WGS sequence"/>
</dbReference>